<dbReference type="InterPro" id="IPR036834">
    <property type="entry name" value="Bcl-2-like_sf"/>
</dbReference>
<reference evidence="4 5" key="1">
    <citation type="submission" date="2018-03" db="EMBL/GenBank/DDBJ databases">
        <title>Draft genome sequence of Rohu Carp (Labeo rohita).</title>
        <authorList>
            <person name="Das P."/>
            <person name="Kushwaha B."/>
            <person name="Joshi C.G."/>
            <person name="Kumar D."/>
            <person name="Nagpure N.S."/>
            <person name="Sahoo L."/>
            <person name="Das S.P."/>
            <person name="Bit A."/>
            <person name="Patnaik S."/>
            <person name="Meher P.K."/>
            <person name="Jayasankar P."/>
            <person name="Koringa P.G."/>
            <person name="Patel N.V."/>
            <person name="Hinsu A.T."/>
            <person name="Kumar R."/>
            <person name="Pandey M."/>
            <person name="Agarwal S."/>
            <person name="Srivastava S."/>
            <person name="Singh M."/>
            <person name="Iquebal M.A."/>
            <person name="Jaiswal S."/>
            <person name="Angadi U.B."/>
            <person name="Kumar N."/>
            <person name="Raza M."/>
            <person name="Shah T.M."/>
            <person name="Rai A."/>
            <person name="Jena J.K."/>
        </authorList>
    </citation>
    <scope>NUCLEOTIDE SEQUENCE [LARGE SCALE GENOMIC DNA]</scope>
    <source>
        <strain evidence="4">DASCIFA01</strain>
        <tissue evidence="4">Testis</tissue>
    </source>
</reference>
<dbReference type="InterPro" id="IPR046371">
    <property type="entry name" value="Bcl-2_BH1-3"/>
</dbReference>
<feature type="domain" description="Bcl-2 Bcl-2 homology region 1-3" evidence="3">
    <location>
        <begin position="74"/>
        <end position="175"/>
    </location>
</feature>
<keyword evidence="2" id="KW-0053">Apoptosis</keyword>
<dbReference type="PROSITE" id="PS50062">
    <property type="entry name" value="BCL2_FAMILY"/>
    <property type="match status" value="1"/>
</dbReference>
<accession>A0A498M8H9</accession>
<gene>
    <name evidence="4" type="ORF">ROHU_008058</name>
</gene>
<dbReference type="EMBL" id="QBIY01012750">
    <property type="protein sequence ID" value="RXN17268.1"/>
    <property type="molecule type" value="Genomic_DNA"/>
</dbReference>
<dbReference type="Proteomes" id="UP000290572">
    <property type="component" value="Unassembled WGS sequence"/>
</dbReference>
<protein>
    <submittedName>
        <fullName evidence="4">F-box only 15-like protein</fullName>
    </submittedName>
</protein>
<evidence type="ECO:0000313" key="5">
    <source>
        <dbReference type="Proteomes" id="UP000290572"/>
    </source>
</evidence>
<evidence type="ECO:0000256" key="1">
    <source>
        <dbReference type="ARBA" id="ARBA00009458"/>
    </source>
</evidence>
<organism evidence="4 5">
    <name type="scientific">Labeo rohita</name>
    <name type="common">Indian major carp</name>
    <name type="synonym">Cyprinus rohita</name>
    <dbReference type="NCBI Taxonomy" id="84645"/>
    <lineage>
        <taxon>Eukaryota</taxon>
        <taxon>Metazoa</taxon>
        <taxon>Chordata</taxon>
        <taxon>Craniata</taxon>
        <taxon>Vertebrata</taxon>
        <taxon>Euteleostomi</taxon>
        <taxon>Actinopterygii</taxon>
        <taxon>Neopterygii</taxon>
        <taxon>Teleostei</taxon>
        <taxon>Ostariophysi</taxon>
        <taxon>Cypriniformes</taxon>
        <taxon>Cyprinidae</taxon>
        <taxon>Labeoninae</taxon>
        <taxon>Labeonini</taxon>
        <taxon>Labeo</taxon>
    </lineage>
</organism>
<comment type="similarity">
    <text evidence="1">Belongs to the Bcl-2 family.</text>
</comment>
<dbReference type="GO" id="GO:0042981">
    <property type="term" value="P:regulation of apoptotic process"/>
    <property type="evidence" value="ECO:0007669"/>
    <property type="project" value="InterPro"/>
</dbReference>
<comment type="caution">
    <text evidence="4">The sequence shown here is derived from an EMBL/GenBank/DDBJ whole genome shotgun (WGS) entry which is preliminary data.</text>
</comment>
<evidence type="ECO:0000256" key="2">
    <source>
        <dbReference type="ARBA" id="ARBA00022703"/>
    </source>
</evidence>
<dbReference type="PRINTS" id="PR01862">
    <property type="entry name" value="BCL2FAMILY"/>
</dbReference>
<dbReference type="GO" id="GO:0019005">
    <property type="term" value="C:SCF ubiquitin ligase complex"/>
    <property type="evidence" value="ECO:0007669"/>
    <property type="project" value="TreeGrafter"/>
</dbReference>
<dbReference type="CDD" id="cd06845">
    <property type="entry name" value="Bcl-2_like"/>
    <property type="match status" value="1"/>
</dbReference>
<dbReference type="PANTHER" id="PTHR46731:SF1">
    <property type="entry name" value="F-BOX ONLY PROTEIN 15"/>
    <property type="match status" value="1"/>
</dbReference>
<proteinExistence type="evidence at protein level"/>
<evidence type="ECO:0000259" key="3">
    <source>
        <dbReference type="SMART" id="SM00337"/>
    </source>
</evidence>
<dbReference type="GO" id="GO:0006915">
    <property type="term" value="P:apoptotic process"/>
    <property type="evidence" value="ECO:0007669"/>
    <property type="project" value="UniProtKB-KW"/>
</dbReference>
<dbReference type="Gene3D" id="1.10.437.10">
    <property type="entry name" value="Blc2-like"/>
    <property type="match status" value="1"/>
</dbReference>
<keyword evidence="6" id="KW-1267">Proteomics identification</keyword>
<dbReference type="AlphaFoldDB" id="A0A498M8H9"/>
<dbReference type="Pfam" id="PF00452">
    <property type="entry name" value="Bcl-2"/>
    <property type="match status" value="1"/>
</dbReference>
<evidence type="ECO:0007829" key="6">
    <source>
        <dbReference type="PeptideAtlas" id="A0A498M8H9"/>
    </source>
</evidence>
<dbReference type="SMART" id="SM00337">
    <property type="entry name" value="BCL"/>
    <property type="match status" value="1"/>
</dbReference>
<dbReference type="PANTHER" id="PTHR46731">
    <property type="entry name" value="F-BOX ONLY PROTEIN 15"/>
    <property type="match status" value="1"/>
</dbReference>
<sequence length="513" mass="58728">MRHMNVFERSSVFAAEMMEVFDRTPTEKELVSQSKDLCRDFIHSRLIREGLGWSKVECDLPEPHGALVDVSMVLLKLGDELESMRPYVYRNIAKQLNISVAVEAVVSDAFLSVATEIIVMGITWGKVVAIYAVAAGLAVDCVRQGHPVVVHAIVDSLGEFVRRNLVPWLKKRGGWGDILKCVVNMDSRARAHWLTTALFTWRQFLKTIALWSALYASEIEKKKWRPRVNVMKEDVSNTIVEERPAGYWKKQLLKEMAGYKDTLWKTELKHMNPHTGMPALTEEVLRRLHIQWEITLTNKNGRESVYKQTHTFFEDSSVTVCWTQGFWPYMNNLNSLQLHGIMCPATPAPGDKPRWRSLIGKTSLQRSGHWSFFGADRLVKVLHFDKGIIIGLWRGNWKIAFIMVNLHFHKLIERSLLGSRFCPYMPAEDNAVDPDCSRHGYTLHIVLHNPVRRIMSQRFSPLYTSRVMSQGEYVQLIAIDFANVSEHVPVAKISLPWQAEGLQGEVEVPMIHS</sequence>
<dbReference type="STRING" id="84645.A0A498M8H9"/>
<evidence type="ECO:0000313" key="4">
    <source>
        <dbReference type="EMBL" id="RXN17268.1"/>
    </source>
</evidence>
<dbReference type="SUPFAM" id="SSF56854">
    <property type="entry name" value="Bcl-2 inhibitors of programmed cell death"/>
    <property type="match status" value="1"/>
</dbReference>
<name>A0A498M8H9_LABRO</name>
<dbReference type="InterPro" id="IPR026298">
    <property type="entry name" value="Bcl-2_fam"/>
</dbReference>
<dbReference type="InterPro" id="IPR002475">
    <property type="entry name" value="Bcl2-like"/>
</dbReference>
<keyword evidence="5" id="KW-1185">Reference proteome</keyword>